<dbReference type="PANTHER" id="PTHR33373">
    <property type="entry name" value="OS07G0479600 PROTEIN"/>
    <property type="match status" value="1"/>
</dbReference>
<dbReference type="Proteomes" id="UP000000226">
    <property type="component" value="Chromosome 9"/>
</dbReference>
<dbReference type="AlphaFoldDB" id="V7AWL6"/>
<keyword evidence="4" id="KW-1185">Reference proteome</keyword>
<gene>
    <name evidence="3" type="ORF">PHAVU_009G093300g</name>
</gene>
<evidence type="ECO:0000256" key="1">
    <source>
        <dbReference type="SAM" id="SignalP"/>
    </source>
</evidence>
<sequence length="159" mass="18482">MHICGYVPPWLCQMFACMGGCLGCFPNPPIIKGQAMNKDISEDFWSSSALEIDQWAFQSQKSISSIVMPSDPQSSSGIQIDSPEFVNDGLLIFNQVRRHWVGKRKPRNKKEVGEHIVRKWLTFLLIFGSWKDYMTKQTKQGFFFLTFCRRERRYRICSS</sequence>
<feature type="domain" description="Gag1-like clamp" evidence="2">
    <location>
        <begin position="56"/>
        <end position="112"/>
    </location>
</feature>
<evidence type="ECO:0000313" key="4">
    <source>
        <dbReference type="Proteomes" id="UP000000226"/>
    </source>
</evidence>
<dbReference type="EMBL" id="CM002296">
    <property type="protein sequence ID" value="ESW09018.1"/>
    <property type="molecule type" value="Genomic_DNA"/>
</dbReference>
<dbReference type="PhylomeDB" id="V7AWL6"/>
<proteinExistence type="predicted"/>
<feature type="chain" id="PRO_5004753845" description="Gag1-like clamp domain-containing protein" evidence="1">
    <location>
        <begin position="24"/>
        <end position="159"/>
    </location>
</feature>
<dbReference type="STRING" id="3885.V7AWL6"/>
<dbReference type="InterPro" id="IPR025124">
    <property type="entry name" value="Gag1-like_clamp"/>
</dbReference>
<dbReference type="Pfam" id="PF13259">
    <property type="entry name" value="clamp_Gag1-like"/>
    <property type="match status" value="1"/>
</dbReference>
<name>V7AWL6_PHAVU</name>
<accession>V7AWL6</accession>
<dbReference type="Gramene" id="ESW09018">
    <property type="protein sequence ID" value="ESW09018"/>
    <property type="gene ID" value="PHAVU_009G093300g"/>
</dbReference>
<organism evidence="3 4">
    <name type="scientific">Phaseolus vulgaris</name>
    <name type="common">Kidney bean</name>
    <name type="synonym">French bean</name>
    <dbReference type="NCBI Taxonomy" id="3885"/>
    <lineage>
        <taxon>Eukaryota</taxon>
        <taxon>Viridiplantae</taxon>
        <taxon>Streptophyta</taxon>
        <taxon>Embryophyta</taxon>
        <taxon>Tracheophyta</taxon>
        <taxon>Spermatophyta</taxon>
        <taxon>Magnoliopsida</taxon>
        <taxon>eudicotyledons</taxon>
        <taxon>Gunneridae</taxon>
        <taxon>Pentapetalae</taxon>
        <taxon>rosids</taxon>
        <taxon>fabids</taxon>
        <taxon>Fabales</taxon>
        <taxon>Fabaceae</taxon>
        <taxon>Papilionoideae</taxon>
        <taxon>50 kb inversion clade</taxon>
        <taxon>NPAAA clade</taxon>
        <taxon>indigoferoid/millettioid clade</taxon>
        <taxon>Phaseoleae</taxon>
        <taxon>Phaseolus</taxon>
    </lineage>
</organism>
<protein>
    <recommendedName>
        <fullName evidence="2">Gag1-like clamp domain-containing protein</fullName>
    </recommendedName>
</protein>
<evidence type="ECO:0000259" key="2">
    <source>
        <dbReference type="Pfam" id="PF13259"/>
    </source>
</evidence>
<keyword evidence="1" id="KW-0732">Signal</keyword>
<evidence type="ECO:0000313" key="3">
    <source>
        <dbReference type="EMBL" id="ESW09018.1"/>
    </source>
</evidence>
<dbReference type="OrthoDB" id="1896025at2759"/>
<reference evidence="4" key="1">
    <citation type="journal article" date="2014" name="Nat. Genet.">
        <title>A reference genome for common bean and genome-wide analysis of dual domestications.</title>
        <authorList>
            <person name="Schmutz J."/>
            <person name="McClean P.E."/>
            <person name="Mamidi S."/>
            <person name="Wu G.A."/>
            <person name="Cannon S.B."/>
            <person name="Grimwood J."/>
            <person name="Jenkins J."/>
            <person name="Shu S."/>
            <person name="Song Q."/>
            <person name="Chavarro C."/>
            <person name="Torres-Torres M."/>
            <person name="Geffroy V."/>
            <person name="Moghaddam S.M."/>
            <person name="Gao D."/>
            <person name="Abernathy B."/>
            <person name="Barry K."/>
            <person name="Blair M."/>
            <person name="Brick M.A."/>
            <person name="Chovatia M."/>
            <person name="Gepts P."/>
            <person name="Goodstein D.M."/>
            <person name="Gonzales M."/>
            <person name="Hellsten U."/>
            <person name="Hyten D.L."/>
            <person name="Jia G."/>
            <person name="Kelly J.D."/>
            <person name="Kudrna D."/>
            <person name="Lee R."/>
            <person name="Richard M.M."/>
            <person name="Miklas P.N."/>
            <person name="Osorno J.M."/>
            <person name="Rodrigues J."/>
            <person name="Thareau V."/>
            <person name="Urrea C.A."/>
            <person name="Wang M."/>
            <person name="Yu Y."/>
            <person name="Zhang M."/>
            <person name="Wing R.A."/>
            <person name="Cregan P.B."/>
            <person name="Rokhsar D.S."/>
            <person name="Jackson S.A."/>
        </authorList>
    </citation>
    <scope>NUCLEOTIDE SEQUENCE [LARGE SCALE GENOMIC DNA]</scope>
    <source>
        <strain evidence="4">cv. G19833</strain>
    </source>
</reference>
<dbReference type="PANTHER" id="PTHR33373:SF27">
    <property type="entry name" value="DUF4050 FAMILY PROTEIN"/>
    <property type="match status" value="1"/>
</dbReference>
<feature type="signal peptide" evidence="1">
    <location>
        <begin position="1"/>
        <end position="23"/>
    </location>
</feature>